<gene>
    <name evidence="1" type="ORF">A2122_00455</name>
</gene>
<organism evidence="1 2">
    <name type="scientific">Candidatus Liptonbacteria bacterium GWB1_49_6</name>
    <dbReference type="NCBI Taxonomy" id="1798644"/>
    <lineage>
        <taxon>Bacteria</taxon>
        <taxon>Candidatus Liptoniibacteriota</taxon>
    </lineage>
</organism>
<sequence>MQMVFPRYGPIQIGALALTLGVQKWVGHCPLTILEDTLHAQSKENAVIRRSFLAYHAEKWCGIRIPPGCITRTLYGMLAISLALWISPFLV</sequence>
<dbReference type="EMBL" id="MHKU01000026">
    <property type="protein sequence ID" value="OGY96650.1"/>
    <property type="molecule type" value="Genomic_DNA"/>
</dbReference>
<name>A0A1G2C7L3_9BACT</name>
<evidence type="ECO:0000313" key="1">
    <source>
        <dbReference type="EMBL" id="OGY96650.1"/>
    </source>
</evidence>
<evidence type="ECO:0000313" key="2">
    <source>
        <dbReference type="Proteomes" id="UP000176648"/>
    </source>
</evidence>
<comment type="caution">
    <text evidence="1">The sequence shown here is derived from an EMBL/GenBank/DDBJ whole genome shotgun (WGS) entry which is preliminary data.</text>
</comment>
<proteinExistence type="predicted"/>
<dbReference type="AlphaFoldDB" id="A0A1G2C7L3"/>
<protein>
    <submittedName>
        <fullName evidence="1">Uncharacterized protein</fullName>
    </submittedName>
</protein>
<dbReference type="Proteomes" id="UP000176648">
    <property type="component" value="Unassembled WGS sequence"/>
</dbReference>
<accession>A0A1G2C7L3</accession>
<reference evidence="1 2" key="1">
    <citation type="journal article" date="2016" name="Nat. Commun.">
        <title>Thousands of microbial genomes shed light on interconnected biogeochemical processes in an aquifer system.</title>
        <authorList>
            <person name="Anantharaman K."/>
            <person name="Brown C.T."/>
            <person name="Hug L.A."/>
            <person name="Sharon I."/>
            <person name="Castelle C.J."/>
            <person name="Probst A.J."/>
            <person name="Thomas B.C."/>
            <person name="Singh A."/>
            <person name="Wilkins M.J."/>
            <person name="Karaoz U."/>
            <person name="Brodie E.L."/>
            <person name="Williams K.H."/>
            <person name="Hubbard S.S."/>
            <person name="Banfield J.F."/>
        </authorList>
    </citation>
    <scope>NUCLEOTIDE SEQUENCE [LARGE SCALE GENOMIC DNA]</scope>
</reference>